<organism evidence="1 2">
    <name type="scientific">Luteolibacter soli</name>
    <dbReference type="NCBI Taxonomy" id="3135280"/>
    <lineage>
        <taxon>Bacteria</taxon>
        <taxon>Pseudomonadati</taxon>
        <taxon>Verrucomicrobiota</taxon>
        <taxon>Verrucomicrobiia</taxon>
        <taxon>Verrucomicrobiales</taxon>
        <taxon>Verrucomicrobiaceae</taxon>
        <taxon>Luteolibacter</taxon>
    </lineage>
</organism>
<accession>A0ABU9AZB0</accession>
<gene>
    <name evidence="1" type="ORF">WKV53_21380</name>
</gene>
<sequence length="79" mass="8772">MTTLSFKVSEDEAREIRRQAKLAGVTVSEFLRRRAMGNEPGEVVEKIRCEFTGAEIFAPLAGAEPLTTEAVREMLADFP</sequence>
<reference evidence="1 2" key="1">
    <citation type="submission" date="2024-04" db="EMBL/GenBank/DDBJ databases">
        <title>Luteolibacter sp. isolated from soil.</title>
        <authorList>
            <person name="An J."/>
        </authorList>
    </citation>
    <scope>NUCLEOTIDE SEQUENCE [LARGE SCALE GENOMIC DNA]</scope>
    <source>
        <strain evidence="1 2">Y139</strain>
    </source>
</reference>
<name>A0ABU9AZB0_9BACT</name>
<evidence type="ECO:0000313" key="2">
    <source>
        <dbReference type="Proteomes" id="UP001371305"/>
    </source>
</evidence>
<dbReference type="Pfam" id="PF21983">
    <property type="entry name" value="NikA-like"/>
    <property type="match status" value="1"/>
</dbReference>
<dbReference type="Proteomes" id="UP001371305">
    <property type="component" value="Unassembled WGS sequence"/>
</dbReference>
<protein>
    <recommendedName>
        <fullName evidence="3">Ribbon-helix-helix protein, CopG family</fullName>
    </recommendedName>
</protein>
<comment type="caution">
    <text evidence="1">The sequence shown here is derived from an EMBL/GenBank/DDBJ whole genome shotgun (WGS) entry which is preliminary data.</text>
</comment>
<dbReference type="InterPro" id="IPR053842">
    <property type="entry name" value="NikA-like"/>
</dbReference>
<keyword evidence="2" id="KW-1185">Reference proteome</keyword>
<proteinExistence type="predicted"/>
<dbReference type="RefSeq" id="WP_341406845.1">
    <property type="nucleotide sequence ID" value="NZ_JBBUKT010000010.1"/>
</dbReference>
<evidence type="ECO:0000313" key="1">
    <source>
        <dbReference type="EMBL" id="MEK7953081.1"/>
    </source>
</evidence>
<evidence type="ECO:0008006" key="3">
    <source>
        <dbReference type="Google" id="ProtNLM"/>
    </source>
</evidence>
<dbReference type="EMBL" id="JBBUKT010000010">
    <property type="protein sequence ID" value="MEK7953081.1"/>
    <property type="molecule type" value="Genomic_DNA"/>
</dbReference>